<evidence type="ECO:0000313" key="1">
    <source>
        <dbReference type="EMBL" id="PYE51515.1"/>
    </source>
</evidence>
<dbReference type="RefSeq" id="WP_110894605.1">
    <property type="nucleotide sequence ID" value="NZ_CP054614.1"/>
</dbReference>
<dbReference type="EMBL" id="CP054614">
    <property type="protein sequence ID" value="QKS55898.1"/>
    <property type="molecule type" value="Genomic_DNA"/>
</dbReference>
<evidence type="ECO:0000313" key="2">
    <source>
        <dbReference type="EMBL" id="QKS55898.1"/>
    </source>
</evidence>
<accession>A0A2V4W071</accession>
<gene>
    <name evidence="1" type="ORF">DFQ00_102309</name>
    <name evidence="2" type="ORF">HUB98_05820</name>
</gene>
<reference evidence="1 3" key="1">
    <citation type="submission" date="2018-06" db="EMBL/GenBank/DDBJ databases">
        <title>Genomic Encyclopedia of Type Strains, Phase III (KMG-III): the genomes of soil and plant-associated and newly described type strains.</title>
        <authorList>
            <person name="Whitman W."/>
        </authorList>
    </citation>
    <scope>NUCLEOTIDE SEQUENCE [LARGE SCALE GENOMIC DNA]</scope>
    <source>
        <strain evidence="1 3">CECT 7022</strain>
    </source>
</reference>
<dbReference type="Proteomes" id="UP000509327">
    <property type="component" value="Chromosome"/>
</dbReference>
<reference evidence="2 4" key="2">
    <citation type="submission" date="2020-06" db="EMBL/GenBank/DDBJ databases">
        <title>Complete genome of Paenibacillus barcinonensis KACC11450.</title>
        <authorList>
            <person name="Kim M."/>
            <person name="Park Y.-J."/>
            <person name="Shin J.-H."/>
        </authorList>
    </citation>
    <scope>NUCLEOTIDE SEQUENCE [LARGE SCALE GENOMIC DNA]</scope>
    <source>
        <strain evidence="2 4">KACC11450</strain>
    </source>
</reference>
<dbReference type="Pfam" id="PF26325">
    <property type="entry name" value="YhjD"/>
    <property type="match status" value="1"/>
</dbReference>
<protein>
    <submittedName>
        <fullName evidence="1">Uncharacterized protein</fullName>
    </submittedName>
</protein>
<dbReference type="Proteomes" id="UP000247790">
    <property type="component" value="Unassembled WGS sequence"/>
</dbReference>
<dbReference type="EMBL" id="QJSW01000002">
    <property type="protein sequence ID" value="PYE51515.1"/>
    <property type="molecule type" value="Genomic_DNA"/>
</dbReference>
<evidence type="ECO:0000313" key="4">
    <source>
        <dbReference type="Proteomes" id="UP000509327"/>
    </source>
</evidence>
<dbReference type="OrthoDB" id="2910298at2"/>
<keyword evidence="4" id="KW-1185">Reference proteome</keyword>
<name>A0A2V4W071_PAEBA</name>
<organism evidence="1 3">
    <name type="scientific">Paenibacillus barcinonensis</name>
    <dbReference type="NCBI Taxonomy" id="198119"/>
    <lineage>
        <taxon>Bacteria</taxon>
        <taxon>Bacillati</taxon>
        <taxon>Bacillota</taxon>
        <taxon>Bacilli</taxon>
        <taxon>Bacillales</taxon>
        <taxon>Paenibacillaceae</taxon>
        <taxon>Paenibacillus</taxon>
    </lineage>
</organism>
<proteinExistence type="predicted"/>
<dbReference type="InterPro" id="IPR058600">
    <property type="entry name" value="YhjD-like"/>
</dbReference>
<evidence type="ECO:0000313" key="3">
    <source>
        <dbReference type="Proteomes" id="UP000247790"/>
    </source>
</evidence>
<dbReference type="AlphaFoldDB" id="A0A2V4W071"/>
<sequence length="121" mass="14275">MRQTHEELEAVKRYVELPYLMTIIENDKKKISDSDMRMKSVYTNHLDEIQGKVTVEIYKLKNYFKSNGIKIIEAAKTSDSLNVEYSIRGYTHKMVLLWSKVKVDVTLILTEYLRIDITQLK</sequence>